<evidence type="ECO:0000313" key="3">
    <source>
        <dbReference type="EMBL" id="MFG1709609.1"/>
    </source>
</evidence>
<protein>
    <submittedName>
        <fullName evidence="3">SDR family NAD(P)-dependent oxidoreductase</fullName>
        <ecNumber evidence="3">1.1.1.-</ecNumber>
    </submittedName>
</protein>
<dbReference type="SUPFAM" id="SSF51735">
    <property type="entry name" value="NAD(P)-binding Rossmann-fold domains"/>
    <property type="match status" value="1"/>
</dbReference>
<dbReference type="RefSeq" id="WP_393174554.1">
    <property type="nucleotide sequence ID" value="NZ_JBICRM010000038.1"/>
</dbReference>
<evidence type="ECO:0000256" key="1">
    <source>
        <dbReference type="ARBA" id="ARBA00006484"/>
    </source>
</evidence>
<dbReference type="InterPro" id="IPR036291">
    <property type="entry name" value="NAD(P)-bd_dom_sf"/>
</dbReference>
<evidence type="ECO:0000313" key="4">
    <source>
        <dbReference type="Proteomes" id="UP001603978"/>
    </source>
</evidence>
<dbReference type="EMBL" id="JBICRM010000038">
    <property type="protein sequence ID" value="MFG1709609.1"/>
    <property type="molecule type" value="Genomic_DNA"/>
</dbReference>
<dbReference type="GO" id="GO:0016491">
    <property type="term" value="F:oxidoreductase activity"/>
    <property type="evidence" value="ECO:0007669"/>
    <property type="project" value="UniProtKB-KW"/>
</dbReference>
<dbReference type="PRINTS" id="PR00081">
    <property type="entry name" value="GDHRDH"/>
</dbReference>
<gene>
    <name evidence="3" type="ORF">ACFLIM_41155</name>
</gene>
<keyword evidence="2 3" id="KW-0560">Oxidoreductase</keyword>
<comment type="caution">
    <text evidence="3">The sequence shown here is derived from an EMBL/GenBank/DDBJ whole genome shotgun (WGS) entry which is preliminary data.</text>
</comment>
<dbReference type="InterPro" id="IPR002347">
    <property type="entry name" value="SDR_fam"/>
</dbReference>
<name>A0ABW7AQD0_9ACTN</name>
<comment type="similarity">
    <text evidence="1">Belongs to the short-chain dehydrogenases/reductases (SDR) family.</text>
</comment>
<dbReference type="Proteomes" id="UP001603978">
    <property type="component" value="Unassembled WGS sequence"/>
</dbReference>
<dbReference type="InterPro" id="IPR020904">
    <property type="entry name" value="Sc_DH/Rdtase_CS"/>
</dbReference>
<dbReference type="EC" id="1.1.1.-" evidence="3"/>
<dbReference type="PANTHER" id="PTHR43639">
    <property type="entry name" value="OXIDOREDUCTASE, SHORT-CHAIN DEHYDROGENASE/REDUCTASE FAMILY (AFU_ORTHOLOGUE AFUA_5G02870)"/>
    <property type="match status" value="1"/>
</dbReference>
<reference evidence="3 4" key="1">
    <citation type="submission" date="2024-10" db="EMBL/GenBank/DDBJ databases">
        <authorList>
            <person name="Topkara A.R."/>
            <person name="Saygin H."/>
        </authorList>
    </citation>
    <scope>NUCLEOTIDE SEQUENCE [LARGE SCALE GENOMIC DNA]</scope>
    <source>
        <strain evidence="3 4">M3C6</strain>
    </source>
</reference>
<dbReference type="Gene3D" id="3.40.50.720">
    <property type="entry name" value="NAD(P)-binding Rossmann-like Domain"/>
    <property type="match status" value="1"/>
</dbReference>
<evidence type="ECO:0000256" key="2">
    <source>
        <dbReference type="ARBA" id="ARBA00023002"/>
    </source>
</evidence>
<dbReference type="PANTHER" id="PTHR43639:SF1">
    <property type="entry name" value="SHORT-CHAIN DEHYDROGENASE_REDUCTASE FAMILY PROTEIN"/>
    <property type="match status" value="1"/>
</dbReference>
<accession>A0ABW7AQD0</accession>
<keyword evidence="4" id="KW-1185">Reference proteome</keyword>
<organism evidence="3 4">
    <name type="scientific">Nonomuraea marmarensis</name>
    <dbReference type="NCBI Taxonomy" id="3351344"/>
    <lineage>
        <taxon>Bacteria</taxon>
        <taxon>Bacillati</taxon>
        <taxon>Actinomycetota</taxon>
        <taxon>Actinomycetes</taxon>
        <taxon>Streptosporangiales</taxon>
        <taxon>Streptosporangiaceae</taxon>
        <taxon>Nonomuraea</taxon>
    </lineage>
</organism>
<dbReference type="PROSITE" id="PS00061">
    <property type="entry name" value="ADH_SHORT"/>
    <property type="match status" value="1"/>
</dbReference>
<sequence>MPHTTPFDNPLDHKVALVTGAATGIGAAIAVALARSGADVAVAHPGHQEYEADLVIAAITRTERTGITVKGDLTRAADVTTMTADVAHRLGPVDVLVNNAGDYPRTRWADLDEEAWAVALDLNLTAHYRITRAMTADMAARGGGRIINIGSITARSGRAGLAAYGVAKAGLHGLTRALARELGEHGITVNTVIPGPIQVDRENKLPASDRTPVAAQIARQCVPRRGQPHDVAAAVVFFASPEAAFITGQSLHVDGGWLLH</sequence>
<proteinExistence type="inferred from homology"/>
<dbReference type="Pfam" id="PF13561">
    <property type="entry name" value="adh_short_C2"/>
    <property type="match status" value="1"/>
</dbReference>
<dbReference type="PRINTS" id="PR00080">
    <property type="entry name" value="SDRFAMILY"/>
</dbReference>